<dbReference type="GO" id="GO:0040029">
    <property type="term" value="P:epigenetic regulation of gene expression"/>
    <property type="evidence" value="ECO:0007669"/>
    <property type="project" value="InterPro"/>
</dbReference>
<keyword evidence="4" id="KW-0158">Chromosome</keyword>
<evidence type="ECO:0000256" key="3">
    <source>
        <dbReference type="ARBA" id="ARBA00010999"/>
    </source>
</evidence>
<dbReference type="GO" id="GO:0042393">
    <property type="term" value="F:histone binding"/>
    <property type="evidence" value="ECO:0007669"/>
    <property type="project" value="UniProtKB-ARBA"/>
</dbReference>
<sequence>MAREEAQLSAAKKSYRNAKATGNHEEEARWANVIGDMLKKKGEYVEALKWLRIDYDVSIKYLPQKHCLPTCQSLGELYLRLEFYKDALLYQKKHLELAEDANNLIEQQRANTQLGRTYHEMFLRSDDDHYSVQNAKKYFKSAMKLAQIIKENPPTKNCSFLKEYIDAHNNIGMLEFDLDNLEEARKILTKGLEICDEEEVMADDDGRSRLHHNLGNVYMELRMWDNAREHIEKDIMICKRIGHCQGEAKGYINLGELHYRIQKYEEALLCYQKARELAKSMEDEDALLRQIDQNIEIVNEAIKVMDGLKKEEQNLKKLTRDMAITRGTPRERKCLLQQNASLDCLIEKSRTIFAWLKLLEFAKRKKIIASELCDQEKLSDSLLVIGESYQKLRKFKKALKWYMKSWEIYKSIGNLEGQALTKINVGDVLDSDNNWEGALDAFEESYRLAVEANLPSVQLMALENMHYSHMIRFDNVEEARRLQHRIDKLKQSKYKDLQTKNVAEDHCSESDTEGSGHLSDNMCNVCGSSEIRKCNSSKSQSLASVEELNDEEPIISLISSTKALPKVKSAHLGKQNITTETNVSQKSLSEPNTNEQTVVGRKRVRLVLSDDEDEMYDEVQCSKSWSKKLPLEDVATSDELKIKRNTASPARKFQDVSAYTSNRTTRSCNPVNIEQSSSSCKSRTLNVVTQNGRGFRASSSEEGSIAASGSKCDIIFPENLVNKNHGAHLIFLTSDDENNQCITVKIDKDLIRLDNGSFMDSDKLSIESVKVELACLYYLRLPMERRSEGLLPIIQNIKCGESVIQSVETFQKLKQDMGKVLVEAFIDGWVQKRLIKLYTDCCYKLSETPNMKLLKKLYDLEFSDDEVTVSECELQDLSIAPLLNALYAHKTFAMLDLSHNLLGNGTMEKLQHVLTSSGQNYGGLTLDLHSNLFGPTSLFQICECPLLFSRLEVLNISGNRLTDACASYLSTILENCKALCSLSIERCSITSRTIQKVSDALNASSVLEQLCIGHNNPISGSTITDLLSKLGTLKRFSKLNLNGLKLSKSVVDSLCQLAATLPFSVLSLGETGIGIDGALRLTESLFNGTAEFLKFDLSYCGVTSNYVLKLSTVSSMICGILELNLSGNPIMQEGSLALSSMLLNSQCCLKLLVLQKCQLGTAGVLRIMQALSGNGFLEELNLADNANLDRQNSAQLGSCNANTNLDGLEVADSEDDEVKAAASGLDDNHTRPCQRNSSSSGCQFIQGLSSAIDMAKNLRLLDLSNNGFSTQDADILYSSWSRSRFGSAQRHIKDQIIHLFVEGIKCCVKPCCRKD</sequence>
<dbReference type="SUPFAM" id="SSF81901">
    <property type="entry name" value="HCP-like"/>
    <property type="match status" value="1"/>
</dbReference>
<accession>A0A251Q090</accession>
<dbReference type="SMART" id="SM00028">
    <property type="entry name" value="TPR"/>
    <property type="match status" value="6"/>
</dbReference>
<dbReference type="FunFam" id="1.25.40.10:FF:000961">
    <property type="entry name" value="Protein TONSOKU"/>
    <property type="match status" value="1"/>
</dbReference>
<feature type="repeat" description="TPR" evidence="13">
    <location>
        <begin position="248"/>
        <end position="281"/>
    </location>
</feature>
<comment type="subcellular location">
    <subcellularLocation>
        <location evidence="1">Chromosome</location>
    </subcellularLocation>
    <subcellularLocation>
        <location evidence="2">Nucleus</location>
        <location evidence="2">Nucleoplasm</location>
    </subcellularLocation>
</comment>
<keyword evidence="14" id="KW-0175">Coiled coil</keyword>
<keyword evidence="17" id="KW-1185">Reference proteome</keyword>
<dbReference type="Pfam" id="PF13424">
    <property type="entry name" value="TPR_12"/>
    <property type="match status" value="1"/>
</dbReference>
<evidence type="ECO:0000256" key="1">
    <source>
        <dbReference type="ARBA" id="ARBA00004286"/>
    </source>
</evidence>
<organism evidence="16 17">
    <name type="scientific">Prunus persica</name>
    <name type="common">Peach</name>
    <name type="synonym">Amygdalus persica</name>
    <dbReference type="NCBI Taxonomy" id="3760"/>
    <lineage>
        <taxon>Eukaryota</taxon>
        <taxon>Viridiplantae</taxon>
        <taxon>Streptophyta</taxon>
        <taxon>Embryophyta</taxon>
        <taxon>Tracheophyta</taxon>
        <taxon>Spermatophyta</taxon>
        <taxon>Magnoliopsida</taxon>
        <taxon>eudicotyledons</taxon>
        <taxon>Gunneridae</taxon>
        <taxon>Pentapetalae</taxon>
        <taxon>rosids</taxon>
        <taxon>fabids</taxon>
        <taxon>Rosales</taxon>
        <taxon>Rosaceae</taxon>
        <taxon>Amygdaloideae</taxon>
        <taxon>Amygdaleae</taxon>
        <taxon>Prunus</taxon>
    </lineage>
</organism>
<evidence type="ECO:0000256" key="5">
    <source>
        <dbReference type="ARBA" id="ARBA00022614"/>
    </source>
</evidence>
<dbReference type="FunFam" id="3.80.10.10:FF:000500">
    <property type="entry name" value="Protein TONSOKU"/>
    <property type="match status" value="1"/>
</dbReference>
<evidence type="ECO:0000256" key="6">
    <source>
        <dbReference type="ARBA" id="ARBA00022737"/>
    </source>
</evidence>
<feature type="coiled-coil region" evidence="14">
    <location>
        <begin position="298"/>
        <end position="328"/>
    </location>
</feature>
<evidence type="ECO:0000256" key="14">
    <source>
        <dbReference type="SAM" id="Coils"/>
    </source>
</evidence>
<feature type="region of interest" description="Disordered" evidence="15">
    <location>
        <begin position="1"/>
        <end position="21"/>
    </location>
</feature>
<evidence type="ECO:0000313" key="16">
    <source>
        <dbReference type="EMBL" id="ONI17231.1"/>
    </source>
</evidence>
<dbReference type="PROSITE" id="PS50005">
    <property type="entry name" value="TPR"/>
    <property type="match status" value="1"/>
</dbReference>
<name>A0A251Q090_PRUPE</name>
<evidence type="ECO:0000256" key="2">
    <source>
        <dbReference type="ARBA" id="ARBA00004642"/>
    </source>
</evidence>
<dbReference type="GO" id="GO:0009933">
    <property type="term" value="P:meristem structural organization"/>
    <property type="evidence" value="ECO:0000318"/>
    <property type="project" value="GO_Central"/>
</dbReference>
<dbReference type="eggNOG" id="KOG0619">
    <property type="taxonomic scope" value="Eukaryota"/>
</dbReference>
<evidence type="ECO:0000256" key="4">
    <source>
        <dbReference type="ARBA" id="ARBA00022454"/>
    </source>
</evidence>
<dbReference type="GO" id="GO:0005654">
    <property type="term" value="C:nucleoplasm"/>
    <property type="evidence" value="ECO:0007669"/>
    <property type="project" value="UniProtKB-SubCell"/>
</dbReference>
<evidence type="ECO:0000256" key="12">
    <source>
        <dbReference type="ARBA" id="ARBA00069409"/>
    </source>
</evidence>
<dbReference type="EMBL" id="CM007653">
    <property type="protein sequence ID" value="ONI17231.1"/>
    <property type="molecule type" value="Genomic_DNA"/>
</dbReference>
<evidence type="ECO:0000256" key="9">
    <source>
        <dbReference type="ARBA" id="ARBA00022853"/>
    </source>
</evidence>
<dbReference type="InterPro" id="IPR011990">
    <property type="entry name" value="TPR-like_helical_dom_sf"/>
</dbReference>
<keyword evidence="5" id="KW-0433">Leucine-rich repeat</keyword>
<dbReference type="OrthoDB" id="626167at2759"/>
<evidence type="ECO:0000256" key="10">
    <source>
        <dbReference type="ARBA" id="ARBA00023204"/>
    </source>
</evidence>
<comment type="similarity">
    <text evidence="3">Belongs to the Tonsoku family.</text>
</comment>
<keyword evidence="8 13" id="KW-0802">TPR repeat</keyword>
<dbReference type="GO" id="GO:0005634">
    <property type="term" value="C:nucleus"/>
    <property type="evidence" value="ECO:0000318"/>
    <property type="project" value="GO_Central"/>
</dbReference>
<dbReference type="Proteomes" id="UP000006882">
    <property type="component" value="Chromosome G3"/>
</dbReference>
<evidence type="ECO:0000313" key="17">
    <source>
        <dbReference type="Proteomes" id="UP000006882"/>
    </source>
</evidence>
<dbReference type="InterPro" id="IPR044227">
    <property type="entry name" value="TONSOKU"/>
</dbReference>
<dbReference type="GO" id="GO:0006281">
    <property type="term" value="P:DNA repair"/>
    <property type="evidence" value="ECO:0007669"/>
    <property type="project" value="UniProtKB-KW"/>
</dbReference>
<dbReference type="SUPFAM" id="SSF52047">
    <property type="entry name" value="RNI-like"/>
    <property type="match status" value="1"/>
</dbReference>
<keyword evidence="7" id="KW-0227">DNA damage</keyword>
<dbReference type="GO" id="GO:0005694">
    <property type="term" value="C:chromosome"/>
    <property type="evidence" value="ECO:0007669"/>
    <property type="project" value="UniProtKB-SubCell"/>
</dbReference>
<dbReference type="eggNOG" id="KOG1124">
    <property type="taxonomic scope" value="Eukaryota"/>
</dbReference>
<evidence type="ECO:0000256" key="11">
    <source>
        <dbReference type="ARBA" id="ARBA00023242"/>
    </source>
</evidence>
<evidence type="ECO:0000256" key="13">
    <source>
        <dbReference type="PROSITE-ProRule" id="PRU00339"/>
    </source>
</evidence>
<gene>
    <name evidence="16" type="ORF">PRUPE_3G147500</name>
</gene>
<keyword evidence="10" id="KW-0234">DNA repair</keyword>
<evidence type="ECO:0000256" key="15">
    <source>
        <dbReference type="SAM" id="MobiDB-lite"/>
    </source>
</evidence>
<dbReference type="Gene3D" id="3.80.10.10">
    <property type="entry name" value="Ribonuclease Inhibitor"/>
    <property type="match status" value="1"/>
</dbReference>
<dbReference type="InterPro" id="IPR019734">
    <property type="entry name" value="TPR_rpt"/>
</dbReference>
<keyword evidence="6" id="KW-0677">Repeat</keyword>
<evidence type="ECO:0000256" key="7">
    <source>
        <dbReference type="ARBA" id="ARBA00022763"/>
    </source>
</evidence>
<dbReference type="Gramene" id="ONI17231">
    <property type="protein sequence ID" value="ONI17231"/>
    <property type="gene ID" value="PRUPE_3G147500"/>
</dbReference>
<keyword evidence="9" id="KW-0156">Chromatin regulator</keyword>
<dbReference type="InterPro" id="IPR032675">
    <property type="entry name" value="LRR_dom_sf"/>
</dbReference>
<dbReference type="SUPFAM" id="SSF48452">
    <property type="entry name" value="TPR-like"/>
    <property type="match status" value="2"/>
</dbReference>
<evidence type="ECO:0000256" key="8">
    <source>
        <dbReference type="ARBA" id="ARBA00022803"/>
    </source>
</evidence>
<protein>
    <recommendedName>
        <fullName evidence="12">Protein TONSOKU</fullName>
    </recommendedName>
</protein>
<reference evidence="16 17" key="1">
    <citation type="journal article" date="2013" name="Nat. Genet.">
        <title>The high-quality draft genome of peach (Prunus persica) identifies unique patterns of genetic diversity, domestication and genome evolution.</title>
        <authorList>
            <consortium name="International Peach Genome Initiative"/>
            <person name="Verde I."/>
            <person name="Abbott A.G."/>
            <person name="Scalabrin S."/>
            <person name="Jung S."/>
            <person name="Shu S."/>
            <person name="Marroni F."/>
            <person name="Zhebentyayeva T."/>
            <person name="Dettori M.T."/>
            <person name="Grimwood J."/>
            <person name="Cattonaro F."/>
            <person name="Zuccolo A."/>
            <person name="Rossini L."/>
            <person name="Jenkins J."/>
            <person name="Vendramin E."/>
            <person name="Meisel L.A."/>
            <person name="Decroocq V."/>
            <person name="Sosinski B."/>
            <person name="Prochnik S."/>
            <person name="Mitros T."/>
            <person name="Policriti A."/>
            <person name="Cipriani G."/>
            <person name="Dondini L."/>
            <person name="Ficklin S."/>
            <person name="Goodstein D.M."/>
            <person name="Xuan P."/>
            <person name="Del Fabbro C."/>
            <person name="Aramini V."/>
            <person name="Copetti D."/>
            <person name="Gonzalez S."/>
            <person name="Horner D.S."/>
            <person name="Falchi R."/>
            <person name="Lucas S."/>
            <person name="Mica E."/>
            <person name="Maldonado J."/>
            <person name="Lazzari B."/>
            <person name="Bielenberg D."/>
            <person name="Pirona R."/>
            <person name="Miculan M."/>
            <person name="Barakat A."/>
            <person name="Testolin R."/>
            <person name="Stella A."/>
            <person name="Tartarini S."/>
            <person name="Tonutti P."/>
            <person name="Arus P."/>
            <person name="Orellana A."/>
            <person name="Wells C."/>
            <person name="Main D."/>
            <person name="Vizzotto G."/>
            <person name="Silva H."/>
            <person name="Salamini F."/>
            <person name="Schmutz J."/>
            <person name="Morgante M."/>
            <person name="Rokhsar D.S."/>
        </authorList>
    </citation>
    <scope>NUCLEOTIDE SEQUENCE [LARGE SCALE GENOMIC DNA]</scope>
    <source>
        <strain evidence="17">cv. Nemared</strain>
    </source>
</reference>
<dbReference type="PANTHER" id="PTHR47684:SF1">
    <property type="entry name" value="PROTEIN TONSOKU"/>
    <property type="match status" value="1"/>
</dbReference>
<dbReference type="Gene3D" id="1.25.40.10">
    <property type="entry name" value="Tetratricopeptide repeat domain"/>
    <property type="match status" value="2"/>
</dbReference>
<proteinExistence type="inferred from homology"/>
<feature type="region of interest" description="Disordered" evidence="15">
    <location>
        <begin position="1219"/>
        <end position="1239"/>
    </location>
</feature>
<dbReference type="GO" id="GO:0072423">
    <property type="term" value="P:response to DNA damage checkpoint signaling"/>
    <property type="evidence" value="ECO:0007669"/>
    <property type="project" value="InterPro"/>
</dbReference>
<dbReference type="Pfam" id="PF13181">
    <property type="entry name" value="TPR_8"/>
    <property type="match status" value="1"/>
</dbReference>
<dbReference type="STRING" id="3760.A0A251Q090"/>
<keyword evidence="11" id="KW-0539">Nucleus</keyword>
<dbReference type="PANTHER" id="PTHR47684">
    <property type="entry name" value="PROTEIN TONSOKU"/>
    <property type="match status" value="1"/>
</dbReference>
<dbReference type="SMART" id="SM00368">
    <property type="entry name" value="LRR_RI"/>
    <property type="match status" value="6"/>
</dbReference>